<dbReference type="GO" id="GO:0006694">
    <property type="term" value="P:steroid biosynthetic process"/>
    <property type="evidence" value="ECO:0007669"/>
    <property type="project" value="InterPro"/>
</dbReference>
<dbReference type="InterPro" id="IPR036291">
    <property type="entry name" value="NAD(P)-bd_dom_sf"/>
</dbReference>
<dbReference type="EMBL" id="QEAN01000146">
    <property type="protein sequence ID" value="TPX45856.1"/>
    <property type="molecule type" value="Genomic_DNA"/>
</dbReference>
<evidence type="ECO:0000259" key="3">
    <source>
        <dbReference type="Pfam" id="PF01073"/>
    </source>
</evidence>
<proteinExistence type="inferred from homology"/>
<keyword evidence="6" id="KW-1185">Reference proteome</keyword>
<name>A0A507D9D8_9FUNG</name>
<comment type="caution">
    <text evidence="5">The sequence shown here is derived from an EMBL/GenBank/DDBJ whole genome shotgun (WGS) entry which is preliminary data.</text>
</comment>
<evidence type="ECO:0000256" key="1">
    <source>
        <dbReference type="ARBA" id="ARBA00009219"/>
    </source>
</evidence>
<organism evidence="5 7">
    <name type="scientific">Synchytrium endobioticum</name>
    <dbReference type="NCBI Taxonomy" id="286115"/>
    <lineage>
        <taxon>Eukaryota</taxon>
        <taxon>Fungi</taxon>
        <taxon>Fungi incertae sedis</taxon>
        <taxon>Chytridiomycota</taxon>
        <taxon>Chytridiomycota incertae sedis</taxon>
        <taxon>Chytridiomycetes</taxon>
        <taxon>Synchytriales</taxon>
        <taxon>Synchytriaceae</taxon>
        <taxon>Synchytrium</taxon>
    </lineage>
</organism>
<evidence type="ECO:0000313" key="4">
    <source>
        <dbReference type="EMBL" id="TPX45856.1"/>
    </source>
</evidence>
<dbReference type="VEuPathDB" id="FungiDB:SeMB42_g03881"/>
<comment type="similarity">
    <text evidence="1">Belongs to the 3-beta-HSD family.</text>
</comment>
<gene>
    <name evidence="5" type="ORF">SeLEV6574_g02318</name>
    <name evidence="4" type="ORF">SeMB42_g03881</name>
</gene>
<evidence type="ECO:0000313" key="6">
    <source>
        <dbReference type="Proteomes" id="UP000317494"/>
    </source>
</evidence>
<dbReference type="AlphaFoldDB" id="A0A507D9D8"/>
<protein>
    <recommendedName>
        <fullName evidence="3">3-beta hydroxysteroid dehydrogenase/isomerase domain-containing protein</fullName>
    </recommendedName>
</protein>
<feature type="domain" description="3-beta hydroxysteroid dehydrogenase/isomerase" evidence="3">
    <location>
        <begin position="66"/>
        <end position="316"/>
    </location>
</feature>
<dbReference type="OrthoDB" id="10058185at2759"/>
<dbReference type="PANTHER" id="PTHR43245:SF51">
    <property type="entry name" value="SHORT CHAIN DEHYDROGENASE_REDUCTASE FAMILY 42E, MEMBER 2"/>
    <property type="match status" value="1"/>
</dbReference>
<dbReference type="PROSITE" id="PS51257">
    <property type="entry name" value="PROKAR_LIPOPROTEIN"/>
    <property type="match status" value="1"/>
</dbReference>
<dbReference type="Proteomes" id="UP000320475">
    <property type="component" value="Unassembled WGS sequence"/>
</dbReference>
<dbReference type="PANTHER" id="PTHR43245">
    <property type="entry name" value="BIFUNCTIONAL POLYMYXIN RESISTANCE PROTEIN ARNA"/>
    <property type="match status" value="1"/>
</dbReference>
<dbReference type="STRING" id="286115.A0A507D9D8"/>
<dbReference type="GO" id="GO:0016616">
    <property type="term" value="F:oxidoreductase activity, acting on the CH-OH group of donors, NAD or NADP as acceptor"/>
    <property type="evidence" value="ECO:0007669"/>
    <property type="project" value="InterPro"/>
</dbReference>
<reference evidence="6 7" key="1">
    <citation type="journal article" date="2019" name="Sci. Rep.">
        <title>Comparative genomics of chytrid fungi reveal insights into the obligate biotrophic and pathogenic lifestyle of Synchytrium endobioticum.</title>
        <authorList>
            <person name="van de Vossenberg B.T.L.H."/>
            <person name="Warris S."/>
            <person name="Nguyen H.D.T."/>
            <person name="van Gent-Pelzer M.P.E."/>
            <person name="Joly D.L."/>
            <person name="van de Geest H.C."/>
            <person name="Bonants P.J.M."/>
            <person name="Smith D.S."/>
            <person name="Levesque C.A."/>
            <person name="van der Lee T.A.J."/>
        </authorList>
    </citation>
    <scope>NUCLEOTIDE SEQUENCE [LARGE SCALE GENOMIC DNA]</scope>
    <source>
        <strain evidence="5 7">LEV6574</strain>
        <strain evidence="4 6">MB42</strain>
    </source>
</reference>
<evidence type="ECO:0000313" key="7">
    <source>
        <dbReference type="Proteomes" id="UP000320475"/>
    </source>
</evidence>
<accession>A0A507D9D8</accession>
<evidence type="ECO:0000313" key="5">
    <source>
        <dbReference type="EMBL" id="TPX47985.1"/>
    </source>
</evidence>
<dbReference type="Gene3D" id="3.40.50.720">
    <property type="entry name" value="NAD(P)-binding Rossmann-like Domain"/>
    <property type="match status" value="1"/>
</dbReference>
<dbReference type="InterPro" id="IPR050177">
    <property type="entry name" value="Lipid_A_modif_metabolic_enz"/>
</dbReference>
<keyword evidence="2" id="KW-0560">Oxidoreductase</keyword>
<dbReference type="EMBL" id="QEAM01000063">
    <property type="protein sequence ID" value="TPX47985.1"/>
    <property type="molecule type" value="Genomic_DNA"/>
</dbReference>
<dbReference type="SUPFAM" id="SSF51735">
    <property type="entry name" value="NAD(P)-binding Rossmann-fold domains"/>
    <property type="match status" value="1"/>
</dbReference>
<dbReference type="Proteomes" id="UP000317494">
    <property type="component" value="Unassembled WGS sequence"/>
</dbReference>
<dbReference type="Pfam" id="PF01073">
    <property type="entry name" value="3Beta_HSD"/>
    <property type="match status" value="1"/>
</dbReference>
<evidence type="ECO:0000256" key="2">
    <source>
        <dbReference type="ARBA" id="ARBA00023002"/>
    </source>
</evidence>
<dbReference type="InterPro" id="IPR002225">
    <property type="entry name" value="3Beta_OHSteriod_DH/Estase"/>
</dbReference>
<sequence>MDMSATRIAFGLAAILSGTTICACLYARKLFQAPVVPRQVYPSDFALPKRSHFTKLLGTPTNVAYLVTGASGFIAHYIVEQLLERGETTVYALDIRQPTIALPKGAQFLHCDLTHLDSLKKTLQGKNIQVIYHVAAIIRFMDEFPEQLPLSYNINVTATENVIQACLDLNIPFLVQTSTSHVSVGYDLDPIFYGNERLPYTEKPVNNYAQTKVLAEKAILAANGKKLQNGKTLHTASIRPASIIYGFGDKWGLDTYFVTRDLQLHHHNIVDDFCYVENVALAHLLLEKGLRENPGVVGGHPFLISHDDPLSRENFFTILETLKPNYFTRSYIPYPILYILSRIATFTTRYTTISLGDLDMYTACSDVLQSQQHCFSSLKARKVLGYEPFYTVEQGVKLAWDRWEAAGNGL</sequence>